<reference evidence="2 3" key="1">
    <citation type="submission" date="2021-01" db="EMBL/GenBank/DDBJ databases">
        <title>Whole genome shotgun sequence of Planobispora longispora NBRC 13918.</title>
        <authorList>
            <person name="Komaki H."/>
            <person name="Tamura T."/>
        </authorList>
    </citation>
    <scope>NUCLEOTIDE SEQUENCE [LARGE SCALE GENOMIC DNA]</scope>
    <source>
        <strain evidence="2 3">NBRC 13918</strain>
    </source>
</reference>
<comment type="caution">
    <text evidence="2">The sequence shown here is derived from an EMBL/GenBank/DDBJ whole genome shotgun (WGS) entry which is preliminary data.</text>
</comment>
<name>A0A8J3RMY5_9ACTN</name>
<evidence type="ECO:0000313" key="2">
    <source>
        <dbReference type="EMBL" id="GIH77963.1"/>
    </source>
</evidence>
<evidence type="ECO:0000313" key="3">
    <source>
        <dbReference type="Proteomes" id="UP000616724"/>
    </source>
</evidence>
<evidence type="ECO:0000256" key="1">
    <source>
        <dbReference type="SAM" id="MobiDB-lite"/>
    </source>
</evidence>
<feature type="region of interest" description="Disordered" evidence="1">
    <location>
        <begin position="1"/>
        <end position="32"/>
    </location>
</feature>
<sequence length="60" mass="6569">MAERKPQSSPLQGPNFLKSVEKNGGSRKGHGFIAALDPLRTTPYLRPKLGTFTNAEEEVT</sequence>
<proteinExistence type="predicted"/>
<gene>
    <name evidence="2" type="ORF">Plo01_43920</name>
</gene>
<accession>A0A8J3RMY5</accession>
<keyword evidence="3" id="KW-1185">Reference proteome</keyword>
<organism evidence="2 3">
    <name type="scientific">Planobispora longispora</name>
    <dbReference type="NCBI Taxonomy" id="28887"/>
    <lineage>
        <taxon>Bacteria</taxon>
        <taxon>Bacillati</taxon>
        <taxon>Actinomycetota</taxon>
        <taxon>Actinomycetes</taxon>
        <taxon>Streptosporangiales</taxon>
        <taxon>Streptosporangiaceae</taxon>
        <taxon>Planobispora</taxon>
    </lineage>
</organism>
<dbReference type="Proteomes" id="UP000616724">
    <property type="component" value="Unassembled WGS sequence"/>
</dbReference>
<dbReference type="EMBL" id="BOOH01000036">
    <property type="protein sequence ID" value="GIH77963.1"/>
    <property type="molecule type" value="Genomic_DNA"/>
</dbReference>
<protein>
    <submittedName>
        <fullName evidence="2">Uncharacterized protein</fullName>
    </submittedName>
</protein>
<dbReference type="AlphaFoldDB" id="A0A8J3RMY5"/>